<dbReference type="FunFam" id="1.10.10.10:FF:000001">
    <property type="entry name" value="LysR family transcriptional regulator"/>
    <property type="match status" value="1"/>
</dbReference>
<dbReference type="AlphaFoldDB" id="A0A1C2DFN5"/>
<keyword evidence="2" id="KW-0805">Transcription regulation</keyword>
<dbReference type="InterPro" id="IPR036388">
    <property type="entry name" value="WH-like_DNA-bd_sf"/>
</dbReference>
<evidence type="ECO:0000256" key="1">
    <source>
        <dbReference type="ARBA" id="ARBA00009437"/>
    </source>
</evidence>
<keyword evidence="4" id="KW-0804">Transcription</keyword>
<proteinExistence type="inferred from homology"/>
<dbReference type="PANTHER" id="PTHR30537:SF3">
    <property type="entry name" value="TRANSCRIPTIONAL REGULATORY PROTEIN"/>
    <property type="match status" value="1"/>
</dbReference>
<dbReference type="STRING" id="1566387.QV13_29065"/>
<gene>
    <name evidence="6" type="ORF">QV13_29065</name>
</gene>
<organism evidence="6 7">
    <name type="scientific">Mesorhizobium hungaricum</name>
    <dbReference type="NCBI Taxonomy" id="1566387"/>
    <lineage>
        <taxon>Bacteria</taxon>
        <taxon>Pseudomonadati</taxon>
        <taxon>Pseudomonadota</taxon>
        <taxon>Alphaproteobacteria</taxon>
        <taxon>Hyphomicrobiales</taxon>
        <taxon>Phyllobacteriaceae</taxon>
        <taxon>Mesorhizobium</taxon>
    </lineage>
</organism>
<reference evidence="6 7" key="1">
    <citation type="submission" date="2016-08" db="EMBL/GenBank/DDBJ databases">
        <title>Whole genome sequence of Mesorhizobium sp. strain UASWS1009 isolated from industrial sewage.</title>
        <authorList>
            <person name="Crovadore J."/>
            <person name="Calmin G."/>
            <person name="Chablais R."/>
            <person name="Cochard B."/>
            <person name="Lefort F."/>
        </authorList>
    </citation>
    <scope>NUCLEOTIDE SEQUENCE [LARGE SCALE GENOMIC DNA]</scope>
    <source>
        <strain evidence="6 7">UASWS1009</strain>
    </source>
</reference>
<evidence type="ECO:0000313" key="7">
    <source>
        <dbReference type="Proteomes" id="UP000094412"/>
    </source>
</evidence>
<dbReference type="Pfam" id="PF00126">
    <property type="entry name" value="HTH_1"/>
    <property type="match status" value="1"/>
</dbReference>
<comment type="caution">
    <text evidence="6">The sequence shown here is derived from an EMBL/GenBank/DDBJ whole genome shotgun (WGS) entry which is preliminary data.</text>
</comment>
<comment type="similarity">
    <text evidence="1">Belongs to the LysR transcriptional regulatory family.</text>
</comment>
<keyword evidence="7" id="KW-1185">Reference proteome</keyword>
<dbReference type="Pfam" id="PF03466">
    <property type="entry name" value="LysR_substrate"/>
    <property type="match status" value="1"/>
</dbReference>
<dbReference type="SUPFAM" id="SSF53850">
    <property type="entry name" value="Periplasmic binding protein-like II"/>
    <property type="match status" value="1"/>
</dbReference>
<dbReference type="InterPro" id="IPR036390">
    <property type="entry name" value="WH_DNA-bd_sf"/>
</dbReference>
<dbReference type="Gene3D" id="3.40.190.290">
    <property type="match status" value="1"/>
</dbReference>
<dbReference type="Gene3D" id="1.10.10.10">
    <property type="entry name" value="Winged helix-like DNA-binding domain superfamily/Winged helix DNA-binding domain"/>
    <property type="match status" value="1"/>
</dbReference>
<dbReference type="GO" id="GO:0003700">
    <property type="term" value="F:DNA-binding transcription factor activity"/>
    <property type="evidence" value="ECO:0007669"/>
    <property type="project" value="InterPro"/>
</dbReference>
<dbReference type="RefSeq" id="WP_024922789.1">
    <property type="nucleotide sequence ID" value="NZ_MDEO01000036.1"/>
</dbReference>
<dbReference type="SUPFAM" id="SSF46785">
    <property type="entry name" value="Winged helix' DNA-binding domain"/>
    <property type="match status" value="1"/>
</dbReference>
<dbReference type="Proteomes" id="UP000094412">
    <property type="component" value="Unassembled WGS sequence"/>
</dbReference>
<evidence type="ECO:0000256" key="2">
    <source>
        <dbReference type="ARBA" id="ARBA00023015"/>
    </source>
</evidence>
<evidence type="ECO:0000313" key="6">
    <source>
        <dbReference type="EMBL" id="OCX13523.1"/>
    </source>
</evidence>
<dbReference type="InterPro" id="IPR000847">
    <property type="entry name" value="LysR_HTH_N"/>
</dbReference>
<dbReference type="OrthoDB" id="9798121at2"/>
<dbReference type="InterPro" id="IPR005119">
    <property type="entry name" value="LysR_subst-bd"/>
</dbReference>
<dbReference type="PRINTS" id="PR00039">
    <property type="entry name" value="HTHLYSR"/>
</dbReference>
<protein>
    <submittedName>
        <fullName evidence="6">LysR family transcriptional regulator</fullName>
    </submittedName>
</protein>
<dbReference type="EMBL" id="MDEO01000036">
    <property type="protein sequence ID" value="OCX13523.1"/>
    <property type="molecule type" value="Genomic_DNA"/>
</dbReference>
<dbReference type="GO" id="GO:0043565">
    <property type="term" value="F:sequence-specific DNA binding"/>
    <property type="evidence" value="ECO:0007669"/>
    <property type="project" value="TreeGrafter"/>
</dbReference>
<sequence length="295" mass="32380">MQDMDWNLIKSFVAVAETGSLSAAARKLAASQPTLGRHITELEQALGVTLFRRGRRGYQLTEAGIVLYERGQAVAERATAFSLLALGSVEAIEGTVRIAASEVVAAHVLPEITARLGLEEPGIEIEVVASNQVENLLRRDADIAIRMVRPAQNELVARKVTDIPLCACAATSYLARRGRPQTTADIVDHDIVGFDRDDSIIRGFAAFGVTLERSAFRFRCDNQIVYWKAVRAGNGIGFTQRPLANREPFVETLLPELALPPLPVWLAMHRDVRGSLRIRRVADFLHEALKAYSAG</sequence>
<dbReference type="PROSITE" id="PS50931">
    <property type="entry name" value="HTH_LYSR"/>
    <property type="match status" value="1"/>
</dbReference>
<dbReference type="PANTHER" id="PTHR30537">
    <property type="entry name" value="HTH-TYPE TRANSCRIPTIONAL REGULATOR"/>
    <property type="match status" value="1"/>
</dbReference>
<keyword evidence="3" id="KW-0238">DNA-binding</keyword>
<evidence type="ECO:0000259" key="5">
    <source>
        <dbReference type="PROSITE" id="PS50931"/>
    </source>
</evidence>
<name>A0A1C2DFN5_9HYPH</name>
<evidence type="ECO:0000256" key="3">
    <source>
        <dbReference type="ARBA" id="ARBA00023125"/>
    </source>
</evidence>
<feature type="domain" description="HTH lysR-type" evidence="5">
    <location>
        <begin position="4"/>
        <end position="61"/>
    </location>
</feature>
<dbReference type="InterPro" id="IPR058163">
    <property type="entry name" value="LysR-type_TF_proteobact-type"/>
</dbReference>
<evidence type="ECO:0000256" key="4">
    <source>
        <dbReference type="ARBA" id="ARBA00023163"/>
    </source>
</evidence>
<dbReference type="GO" id="GO:0006351">
    <property type="term" value="P:DNA-templated transcription"/>
    <property type="evidence" value="ECO:0007669"/>
    <property type="project" value="TreeGrafter"/>
</dbReference>
<accession>A0A1C2DFN5</accession>